<dbReference type="InterPro" id="IPR030678">
    <property type="entry name" value="Peptide/Ni-bd"/>
</dbReference>
<dbReference type="InterPro" id="IPR000914">
    <property type="entry name" value="SBP_5_dom"/>
</dbReference>
<name>A0ABT4TDZ8_9ACTN</name>
<protein>
    <submittedName>
        <fullName evidence="3">ABC transporter family substrate-binding protein</fullName>
    </submittedName>
</protein>
<dbReference type="CDD" id="cd08501">
    <property type="entry name" value="PBP2_Lpqw"/>
    <property type="match status" value="1"/>
</dbReference>
<dbReference type="Proteomes" id="UP001165685">
    <property type="component" value="Unassembled WGS sequence"/>
</dbReference>
<evidence type="ECO:0000313" key="3">
    <source>
        <dbReference type="EMBL" id="MDA2802907.1"/>
    </source>
</evidence>
<dbReference type="SUPFAM" id="SSF53850">
    <property type="entry name" value="Periplasmic binding protein-like II"/>
    <property type="match status" value="1"/>
</dbReference>
<reference evidence="3" key="1">
    <citation type="submission" date="2023-01" db="EMBL/GenBank/DDBJ databases">
        <title>Draft genome sequence of Nocardiopsis sp. LSu2-4 isolated from halophytes.</title>
        <authorList>
            <person name="Duangmal K."/>
            <person name="Chantavorakit T."/>
        </authorList>
    </citation>
    <scope>NUCLEOTIDE SEQUENCE</scope>
    <source>
        <strain evidence="3">LSu2-4</strain>
    </source>
</reference>
<feature type="domain" description="Solute-binding protein family 5" evidence="2">
    <location>
        <begin position="120"/>
        <end position="476"/>
    </location>
</feature>
<organism evidence="3 4">
    <name type="scientific">Nocardiopsis suaedae</name>
    <dbReference type="NCBI Taxonomy" id="3018444"/>
    <lineage>
        <taxon>Bacteria</taxon>
        <taxon>Bacillati</taxon>
        <taxon>Actinomycetota</taxon>
        <taxon>Actinomycetes</taxon>
        <taxon>Streptosporangiales</taxon>
        <taxon>Nocardiopsidaceae</taxon>
        <taxon>Nocardiopsis</taxon>
    </lineage>
</organism>
<keyword evidence="4" id="KW-1185">Reference proteome</keyword>
<dbReference type="Pfam" id="PF00496">
    <property type="entry name" value="SBP_bac_5"/>
    <property type="match status" value="1"/>
</dbReference>
<dbReference type="PROSITE" id="PS51257">
    <property type="entry name" value="PROKAR_LIPOPROTEIN"/>
    <property type="match status" value="1"/>
</dbReference>
<dbReference type="PANTHER" id="PTHR30290">
    <property type="entry name" value="PERIPLASMIC BINDING COMPONENT OF ABC TRANSPORTER"/>
    <property type="match status" value="1"/>
</dbReference>
<gene>
    <name evidence="3" type="ORF">O4U47_00155</name>
</gene>
<comment type="caution">
    <text evidence="3">The sequence shown here is derived from an EMBL/GenBank/DDBJ whole genome shotgun (WGS) entry which is preliminary data.</text>
</comment>
<dbReference type="Gene3D" id="3.40.190.10">
    <property type="entry name" value="Periplasmic binding protein-like II"/>
    <property type="match status" value="1"/>
</dbReference>
<dbReference type="RefSeq" id="WP_270674755.1">
    <property type="nucleotide sequence ID" value="NZ_JAQFWP010000001.1"/>
</dbReference>
<dbReference type="InterPro" id="IPR039424">
    <property type="entry name" value="SBP_5"/>
</dbReference>
<dbReference type="PANTHER" id="PTHR30290:SF65">
    <property type="entry name" value="MONOACYL PHOSPHATIDYLINOSITOL TETRAMANNOSIDE-BINDING PROTEIN LPQW-RELATED"/>
    <property type="match status" value="1"/>
</dbReference>
<dbReference type="PIRSF" id="PIRSF002741">
    <property type="entry name" value="MppA"/>
    <property type="match status" value="1"/>
</dbReference>
<evidence type="ECO:0000259" key="2">
    <source>
        <dbReference type="Pfam" id="PF00496"/>
    </source>
</evidence>
<dbReference type="Gene3D" id="3.10.105.10">
    <property type="entry name" value="Dipeptide-binding Protein, Domain 3"/>
    <property type="match status" value="1"/>
</dbReference>
<evidence type="ECO:0000313" key="4">
    <source>
        <dbReference type="Proteomes" id="UP001165685"/>
    </source>
</evidence>
<evidence type="ECO:0000256" key="1">
    <source>
        <dbReference type="SAM" id="MobiDB-lite"/>
    </source>
</evidence>
<sequence>MGEGRARRGAALLCAVAVGAAACSPAEEGAGPRPAAAGGVDVGAADRADLEPGGTLDWGINEFPAQWNPHHADGNLATVRTVTDAVLPTPFEVDPEEGPRPDPDYLLGAEVREAGPDRPQTVTLRLNPEAHWSDGTPITWRDYRATADALDGQGDGYRVRGEVGYDRIARVRQGADEYEAVVEFSEPFSEYPSLFAPLLPESVAGDPEAFNGDYKGDIPLTAGPFEVAGVDDGARRVELRRSEDWWGDPAVLDGIVFTAMDQEGLDSAFLDGGIDAYALPVDAGSFSRANSAGDGEVRVALGPDYRHITLNGESPLLRDRKVRHAVFLGVNRQALTDAALSGLGMEAEPLGNHFLLEGQPGFTDNSGQWGRHDPERAGELLDEAGWKPGEDGIRQKDGERLELRFLVPRGFRPAQDEAEMVQAMLSEAGIGVTIEPVGGDELFSRYVLPGDYDMVAFVNTGGRFPISNSLPQWASPVEGPDGEEWRSNVGRIGSKEIDAAMDEALESLDEEASLRAVNRADELLWQEGHTLPLYQRPQLMGVRSDLANIGAPGFGTHQYEDIGYLKE</sequence>
<dbReference type="EMBL" id="JAQFWP010000001">
    <property type="protein sequence ID" value="MDA2802907.1"/>
    <property type="molecule type" value="Genomic_DNA"/>
</dbReference>
<dbReference type="Gene3D" id="3.90.76.10">
    <property type="entry name" value="Dipeptide-binding Protein, Domain 1"/>
    <property type="match status" value="1"/>
</dbReference>
<accession>A0ABT4TDZ8</accession>
<proteinExistence type="predicted"/>
<feature type="region of interest" description="Disordered" evidence="1">
    <location>
        <begin position="23"/>
        <end position="48"/>
    </location>
</feature>
<feature type="compositionally biased region" description="Low complexity" evidence="1">
    <location>
        <begin position="23"/>
        <end position="43"/>
    </location>
</feature>